<dbReference type="PANTHER" id="PTHR13252">
    <property type="entry name" value="F-BOX ONLY PROTEIN 28"/>
    <property type="match status" value="1"/>
</dbReference>
<dbReference type="InterPro" id="IPR039719">
    <property type="entry name" value="FBXO28"/>
</dbReference>
<proteinExistence type="predicted"/>
<dbReference type="PANTHER" id="PTHR13252:SF1">
    <property type="entry name" value="DAMPENED, ISOFORM A"/>
    <property type="match status" value="1"/>
</dbReference>
<dbReference type="Proteomes" id="UP000821866">
    <property type="component" value="Chromosome 8"/>
</dbReference>
<feature type="compositionally biased region" description="Low complexity" evidence="1">
    <location>
        <begin position="156"/>
        <end position="170"/>
    </location>
</feature>
<organism evidence="2 3">
    <name type="scientific">Rhipicephalus microplus</name>
    <name type="common">Cattle tick</name>
    <name type="synonym">Boophilus microplus</name>
    <dbReference type="NCBI Taxonomy" id="6941"/>
    <lineage>
        <taxon>Eukaryota</taxon>
        <taxon>Metazoa</taxon>
        <taxon>Ecdysozoa</taxon>
        <taxon>Arthropoda</taxon>
        <taxon>Chelicerata</taxon>
        <taxon>Arachnida</taxon>
        <taxon>Acari</taxon>
        <taxon>Parasitiformes</taxon>
        <taxon>Ixodida</taxon>
        <taxon>Ixodoidea</taxon>
        <taxon>Ixodidae</taxon>
        <taxon>Rhipicephalinae</taxon>
        <taxon>Rhipicephalus</taxon>
        <taxon>Boophilus</taxon>
    </lineage>
</organism>
<reference evidence="2" key="2">
    <citation type="submission" date="2021-09" db="EMBL/GenBank/DDBJ databases">
        <authorList>
            <person name="Jia N."/>
            <person name="Wang J."/>
            <person name="Shi W."/>
            <person name="Du L."/>
            <person name="Sun Y."/>
            <person name="Zhan W."/>
            <person name="Jiang J."/>
            <person name="Wang Q."/>
            <person name="Zhang B."/>
            <person name="Ji P."/>
            <person name="Sakyi L.B."/>
            <person name="Cui X."/>
            <person name="Yuan T."/>
            <person name="Jiang B."/>
            <person name="Yang W."/>
            <person name="Lam T.T.-Y."/>
            <person name="Chang Q."/>
            <person name="Ding S."/>
            <person name="Wang X."/>
            <person name="Zhu J."/>
            <person name="Ruan X."/>
            <person name="Zhao L."/>
            <person name="Wei J."/>
            <person name="Que T."/>
            <person name="Du C."/>
            <person name="Cheng J."/>
            <person name="Dai P."/>
            <person name="Han X."/>
            <person name="Huang E."/>
            <person name="Gao Y."/>
            <person name="Liu J."/>
            <person name="Shao H."/>
            <person name="Ye R."/>
            <person name="Li L."/>
            <person name="Wei W."/>
            <person name="Wang X."/>
            <person name="Wang C."/>
            <person name="Huo Q."/>
            <person name="Li W."/>
            <person name="Guo W."/>
            <person name="Chen H."/>
            <person name="Chen S."/>
            <person name="Zhou L."/>
            <person name="Zhou L."/>
            <person name="Ni X."/>
            <person name="Tian J."/>
            <person name="Zhou Y."/>
            <person name="Sheng Y."/>
            <person name="Liu T."/>
            <person name="Pan Y."/>
            <person name="Xia L."/>
            <person name="Li J."/>
            <person name="Zhao F."/>
            <person name="Cao W."/>
        </authorList>
    </citation>
    <scope>NUCLEOTIDE SEQUENCE</scope>
    <source>
        <strain evidence="2">Rmic-2018</strain>
        <tissue evidence="2">Larvae</tissue>
    </source>
</reference>
<evidence type="ECO:0000313" key="2">
    <source>
        <dbReference type="EMBL" id="KAH8018290.1"/>
    </source>
</evidence>
<dbReference type="VEuPathDB" id="VectorBase:LOC119172366"/>
<comment type="caution">
    <text evidence="2">The sequence shown here is derived from an EMBL/GenBank/DDBJ whole genome shotgun (WGS) entry which is preliminary data.</text>
</comment>
<sequence length="272" mass="31099">MYDWDDEQGSSPNLFDLPSEIKKILRQTNFGTISKTLIVCHYLNNTVSEFVRLRCSMQEHLLAIKAQMPRWQGDLGRSAPHPVTPKISPANKVTDELFDLMSLAMEYVKEHIPPTLPEVDYCMDDYLDHTSYLHCLKHEISLTGAPPCTSTSTQGLLSRAPRSSQPPQSSLLSSVNAIVNIRNLNARMKKNHGALRRNLKLALRRFTNQQRQMVEIKARQDHCEQKLQTMSCELDVVLKKLKYWHSKSSTMPACTYSKTTLRLAQELMTQLL</sequence>
<dbReference type="EMBL" id="JABSTU010000010">
    <property type="protein sequence ID" value="KAH8018290.1"/>
    <property type="molecule type" value="Genomic_DNA"/>
</dbReference>
<dbReference type="GO" id="GO:0005634">
    <property type="term" value="C:nucleus"/>
    <property type="evidence" value="ECO:0007669"/>
    <property type="project" value="TreeGrafter"/>
</dbReference>
<protein>
    <submittedName>
        <fullName evidence="2">Uncharacterized protein</fullName>
    </submittedName>
</protein>
<reference evidence="2" key="1">
    <citation type="journal article" date="2020" name="Cell">
        <title>Large-Scale Comparative Analyses of Tick Genomes Elucidate Their Genetic Diversity and Vector Capacities.</title>
        <authorList>
            <consortium name="Tick Genome and Microbiome Consortium (TIGMIC)"/>
            <person name="Jia N."/>
            <person name="Wang J."/>
            <person name="Shi W."/>
            <person name="Du L."/>
            <person name="Sun Y."/>
            <person name="Zhan W."/>
            <person name="Jiang J.F."/>
            <person name="Wang Q."/>
            <person name="Zhang B."/>
            <person name="Ji P."/>
            <person name="Bell-Sakyi L."/>
            <person name="Cui X.M."/>
            <person name="Yuan T.T."/>
            <person name="Jiang B.G."/>
            <person name="Yang W.F."/>
            <person name="Lam T.T."/>
            <person name="Chang Q.C."/>
            <person name="Ding S.J."/>
            <person name="Wang X.J."/>
            <person name="Zhu J.G."/>
            <person name="Ruan X.D."/>
            <person name="Zhao L."/>
            <person name="Wei J.T."/>
            <person name="Ye R.Z."/>
            <person name="Que T.C."/>
            <person name="Du C.H."/>
            <person name="Zhou Y.H."/>
            <person name="Cheng J.X."/>
            <person name="Dai P.F."/>
            <person name="Guo W.B."/>
            <person name="Han X.H."/>
            <person name="Huang E.J."/>
            <person name="Li L.F."/>
            <person name="Wei W."/>
            <person name="Gao Y.C."/>
            <person name="Liu J.Z."/>
            <person name="Shao H.Z."/>
            <person name="Wang X."/>
            <person name="Wang C.C."/>
            <person name="Yang T.C."/>
            <person name="Huo Q.B."/>
            <person name="Li W."/>
            <person name="Chen H.Y."/>
            <person name="Chen S.E."/>
            <person name="Zhou L.G."/>
            <person name="Ni X.B."/>
            <person name="Tian J.H."/>
            <person name="Sheng Y."/>
            <person name="Liu T."/>
            <person name="Pan Y.S."/>
            <person name="Xia L.Y."/>
            <person name="Li J."/>
            <person name="Zhao F."/>
            <person name="Cao W.C."/>
        </authorList>
    </citation>
    <scope>NUCLEOTIDE SEQUENCE</scope>
    <source>
        <strain evidence="2">Rmic-2018</strain>
    </source>
</reference>
<evidence type="ECO:0000256" key="1">
    <source>
        <dbReference type="SAM" id="MobiDB-lite"/>
    </source>
</evidence>
<feature type="region of interest" description="Disordered" evidence="1">
    <location>
        <begin position="151"/>
        <end position="170"/>
    </location>
</feature>
<dbReference type="AlphaFoldDB" id="A0A9J6D8E1"/>
<dbReference type="GO" id="GO:0003713">
    <property type="term" value="F:transcription coactivator activity"/>
    <property type="evidence" value="ECO:0007669"/>
    <property type="project" value="TreeGrafter"/>
</dbReference>
<evidence type="ECO:0000313" key="3">
    <source>
        <dbReference type="Proteomes" id="UP000821866"/>
    </source>
</evidence>
<accession>A0A9J6D8E1</accession>
<name>A0A9J6D8E1_RHIMP</name>
<gene>
    <name evidence="2" type="ORF">HPB51_001846</name>
</gene>
<keyword evidence="3" id="KW-1185">Reference proteome</keyword>